<protein>
    <submittedName>
        <fullName evidence="2">Uncharacterized protein</fullName>
    </submittedName>
</protein>
<gene>
    <name evidence="2" type="ORF">UT28_C0001G0126</name>
</gene>
<keyword evidence="1" id="KW-0472">Membrane</keyword>
<dbReference type="Proteomes" id="UP000035648">
    <property type="component" value="Chromosome"/>
</dbReference>
<dbReference type="EMBL" id="CP011213">
    <property type="protein sequence ID" value="AKM81941.1"/>
    <property type="molecule type" value="Genomic_DNA"/>
</dbReference>
<keyword evidence="1" id="KW-0812">Transmembrane</keyword>
<feature type="transmembrane region" description="Helical" evidence="1">
    <location>
        <begin position="37"/>
        <end position="61"/>
    </location>
</feature>
<evidence type="ECO:0000256" key="1">
    <source>
        <dbReference type="SAM" id="Phobius"/>
    </source>
</evidence>
<proteinExistence type="predicted"/>
<evidence type="ECO:0000313" key="3">
    <source>
        <dbReference type="Proteomes" id="UP000035648"/>
    </source>
</evidence>
<name>A0A0G4B1V7_9BACT</name>
<dbReference type="KEGG" id="bbgw:UT28_C0001G0126"/>
<dbReference type="AlphaFoldDB" id="A0A0G4B1V7"/>
<accession>A0A0G4B1V7</accession>
<sequence>MDKEEKQKFSQAIEENLLESARNDKYPLWRRSHWDEWGSPVGLTIAWALFIIPIGITLWLLHLANIIH</sequence>
<keyword evidence="1" id="KW-1133">Transmembrane helix</keyword>
<reference evidence="2 3" key="1">
    <citation type="journal article" date="2015" name="Nature">
        <title>rRNA introns, odd ribosomes, and small enigmatic genomes across a large radiation of phyla.</title>
        <authorList>
            <person name="Brown C.T."/>
            <person name="Hug L.A."/>
            <person name="Thomas B.C."/>
            <person name="Sharon I."/>
            <person name="Castelle C.J."/>
            <person name="Singh A."/>
            <person name="Wilkins M.J."/>
            <person name="Williams K.H."/>
            <person name="Banfield J.F."/>
        </authorList>
    </citation>
    <scope>NUCLEOTIDE SEQUENCE [LARGE SCALE GENOMIC DNA]</scope>
</reference>
<organism evidence="2 3">
    <name type="scientific">Berkelbacteria bacterium GW2011_GWE1_39_12</name>
    <dbReference type="NCBI Taxonomy" id="1618337"/>
    <lineage>
        <taxon>Bacteria</taxon>
        <taxon>Candidatus Berkelbacteria</taxon>
    </lineage>
</organism>
<evidence type="ECO:0000313" key="2">
    <source>
        <dbReference type="EMBL" id="AKM81941.1"/>
    </source>
</evidence>